<comment type="similarity">
    <text evidence="2">Belongs to the YkuD family.</text>
</comment>
<comment type="caution">
    <text evidence="10">The sequence shown here is derived from an EMBL/GenBank/DDBJ whole genome shotgun (WGS) entry which is preliminary data.</text>
</comment>
<keyword evidence="3" id="KW-0808">Transferase</keyword>
<gene>
    <name evidence="10" type="ORF">ACFPLB_08395</name>
</gene>
<evidence type="ECO:0000256" key="2">
    <source>
        <dbReference type="ARBA" id="ARBA00005992"/>
    </source>
</evidence>
<feature type="chain" id="PRO_5046006702" evidence="7">
    <location>
        <begin position="30"/>
        <end position="613"/>
    </location>
</feature>
<keyword evidence="5" id="KW-0573">Peptidoglycan synthesis</keyword>
<dbReference type="InterPro" id="IPR052905">
    <property type="entry name" value="LD-transpeptidase_YkuD-like"/>
</dbReference>
<dbReference type="InterPro" id="IPR005490">
    <property type="entry name" value="LD_TPept_cat_dom"/>
</dbReference>
<keyword evidence="7" id="KW-0732">Signal</keyword>
<evidence type="ECO:0000313" key="10">
    <source>
        <dbReference type="EMBL" id="MFC5385983.1"/>
    </source>
</evidence>
<evidence type="ECO:0000256" key="5">
    <source>
        <dbReference type="ARBA" id="ARBA00022984"/>
    </source>
</evidence>
<dbReference type="InterPro" id="IPR045380">
    <property type="entry name" value="LD_TPept_scaffold_dom"/>
</dbReference>
<dbReference type="Pfam" id="PF20142">
    <property type="entry name" value="Scaffold"/>
    <property type="match status" value="1"/>
</dbReference>
<dbReference type="Gene3D" id="1.10.101.10">
    <property type="entry name" value="PGBD-like superfamily/PGBD"/>
    <property type="match status" value="1"/>
</dbReference>
<dbReference type="PANTHER" id="PTHR41533">
    <property type="entry name" value="L,D-TRANSPEPTIDASE HI_1667-RELATED"/>
    <property type="match status" value="1"/>
</dbReference>
<dbReference type="EMBL" id="JBHSLL010000023">
    <property type="protein sequence ID" value="MFC5385983.1"/>
    <property type="molecule type" value="Genomic_DNA"/>
</dbReference>
<feature type="domain" description="L,D-TPase catalytic" evidence="8">
    <location>
        <begin position="381"/>
        <end position="544"/>
    </location>
</feature>
<feature type="signal peptide" evidence="7">
    <location>
        <begin position="1"/>
        <end position="29"/>
    </location>
</feature>
<dbReference type="CDD" id="cd16913">
    <property type="entry name" value="YkuD_like"/>
    <property type="match status" value="1"/>
</dbReference>
<feature type="domain" description="L,D-transpeptidase scaffold" evidence="9">
    <location>
        <begin position="126"/>
        <end position="260"/>
    </location>
</feature>
<dbReference type="SUPFAM" id="SSF141523">
    <property type="entry name" value="L,D-transpeptidase catalytic domain-like"/>
    <property type="match status" value="1"/>
</dbReference>
<reference evidence="11" key="1">
    <citation type="journal article" date="2019" name="Int. J. Syst. Evol. Microbiol.">
        <title>The Global Catalogue of Microorganisms (GCM) 10K type strain sequencing project: providing services to taxonomists for standard genome sequencing and annotation.</title>
        <authorList>
            <consortium name="The Broad Institute Genomics Platform"/>
            <consortium name="The Broad Institute Genome Sequencing Center for Infectious Disease"/>
            <person name="Wu L."/>
            <person name="Ma J."/>
        </authorList>
    </citation>
    <scope>NUCLEOTIDE SEQUENCE [LARGE SCALE GENOMIC DNA]</scope>
    <source>
        <strain evidence="11">CGMCC 4.1415</strain>
    </source>
</reference>
<comment type="pathway">
    <text evidence="1">Cell wall biogenesis; peptidoglycan biosynthesis.</text>
</comment>
<evidence type="ECO:0000313" key="11">
    <source>
        <dbReference type="Proteomes" id="UP001596016"/>
    </source>
</evidence>
<organism evidence="10 11">
    <name type="scientific">Aquamicrobium segne</name>
    <dbReference type="NCBI Taxonomy" id="469547"/>
    <lineage>
        <taxon>Bacteria</taxon>
        <taxon>Pseudomonadati</taxon>
        <taxon>Pseudomonadota</taxon>
        <taxon>Alphaproteobacteria</taxon>
        <taxon>Hyphomicrobiales</taxon>
        <taxon>Phyllobacteriaceae</taxon>
        <taxon>Aquamicrobium</taxon>
    </lineage>
</organism>
<dbReference type="Proteomes" id="UP001596016">
    <property type="component" value="Unassembled WGS sequence"/>
</dbReference>
<accession>A0ABW0H1S1</accession>
<name>A0ABW0H1S1_9HYPH</name>
<evidence type="ECO:0000256" key="1">
    <source>
        <dbReference type="ARBA" id="ARBA00004752"/>
    </source>
</evidence>
<evidence type="ECO:0000256" key="3">
    <source>
        <dbReference type="ARBA" id="ARBA00022679"/>
    </source>
</evidence>
<evidence type="ECO:0000256" key="6">
    <source>
        <dbReference type="ARBA" id="ARBA00023316"/>
    </source>
</evidence>
<dbReference type="PANTHER" id="PTHR41533:SF2">
    <property type="entry name" value="BLR7131 PROTEIN"/>
    <property type="match status" value="1"/>
</dbReference>
<dbReference type="InterPro" id="IPR038063">
    <property type="entry name" value="Transpep_catalytic_dom"/>
</dbReference>
<dbReference type="Pfam" id="PF03734">
    <property type="entry name" value="YkuD"/>
    <property type="match status" value="1"/>
</dbReference>
<evidence type="ECO:0000256" key="7">
    <source>
        <dbReference type="SAM" id="SignalP"/>
    </source>
</evidence>
<keyword evidence="4" id="KW-0133">Cell shape</keyword>
<evidence type="ECO:0000259" key="8">
    <source>
        <dbReference type="Pfam" id="PF03734"/>
    </source>
</evidence>
<dbReference type="Gene3D" id="2.40.440.10">
    <property type="entry name" value="L,D-transpeptidase catalytic domain-like"/>
    <property type="match status" value="1"/>
</dbReference>
<keyword evidence="11" id="KW-1185">Reference proteome</keyword>
<sequence length="613" mass="67626">MTSLKNAAQLTSVFFLAGGLALSAQPASAQNLMDILFGGSTRKNFAPRGEFPPPPKPKVAAPIKKISAPSYNTYKPDSLTRVDFTSLMAQPQNAAFTALEQQGAFQKSLAGLDSFQLLAEPEIAEALIKYYLARPEFIWVENGAVAAKAGQAMAVLAQASSHGFLPADYLVERPDTGQGATVDDLIRFEMALSARVLRYVRDARQGRIRPNKISAYYDFPKKPINLTGVLDILAHTGQVSAYLESRHPQNAEYEALRAELGALETQAENDIVIDPKLLLKPGQSSPELPKLLTLIQRDLDDALRTSHGEVLLRLSQSEIYEPDLVPLIKDVQEKSGLNPDGVIGPRTIAVLAGETKAARLEKLRIAMEQLRWLPSDLGSPRVFINQPAFTASYIEGGEEKLKTRTVIGSVSNQTSFFYDEIKQVDYNPYWGVPQSIIVNEMLPRLHKDPGYLDRAGYEVTDSKGKRIASSSINWAQYSGRVPFNVRQTPSEANALGELKILFPNKHAIYMHDTPQKAYFQRDVRALSHGCVRLQDPRGMAAAVLGTSIDHVADKIAKGHSTEKVTRRVPVYVAYFTAWPDMAGTIEYFGDIYRRDERLQQAIAATEAVRSPAS</sequence>
<protein>
    <submittedName>
        <fullName evidence="10">Murein L,D-transpeptidase</fullName>
    </submittedName>
</protein>
<proteinExistence type="inferred from homology"/>
<evidence type="ECO:0000259" key="9">
    <source>
        <dbReference type="Pfam" id="PF20142"/>
    </source>
</evidence>
<dbReference type="RefSeq" id="WP_378228908.1">
    <property type="nucleotide sequence ID" value="NZ_JBHSLL010000023.1"/>
</dbReference>
<keyword evidence="6" id="KW-0961">Cell wall biogenesis/degradation</keyword>
<dbReference type="InterPro" id="IPR036366">
    <property type="entry name" value="PGBDSf"/>
</dbReference>
<evidence type="ECO:0000256" key="4">
    <source>
        <dbReference type="ARBA" id="ARBA00022960"/>
    </source>
</evidence>